<gene>
    <name evidence="3" type="ORF">PPERSA_07064</name>
</gene>
<feature type="region of interest" description="Disordered" evidence="1">
    <location>
        <begin position="18"/>
        <end position="38"/>
    </location>
</feature>
<accession>A0A0V0QAM4</accession>
<dbReference type="EMBL" id="LDAU01000215">
    <property type="protein sequence ID" value="KRW99292.1"/>
    <property type="molecule type" value="Genomic_DNA"/>
</dbReference>
<keyword evidence="4" id="KW-1185">Reference proteome</keyword>
<evidence type="ECO:0000256" key="1">
    <source>
        <dbReference type="SAM" id="MobiDB-lite"/>
    </source>
</evidence>
<dbReference type="Gene3D" id="3.30.40.10">
    <property type="entry name" value="Zinc/RING finger domain, C3HC4 (zinc finger)"/>
    <property type="match status" value="2"/>
</dbReference>
<feature type="compositionally biased region" description="Low complexity" evidence="1">
    <location>
        <begin position="22"/>
        <end position="38"/>
    </location>
</feature>
<proteinExistence type="predicted"/>
<feature type="compositionally biased region" description="Basic and acidic residues" evidence="1">
    <location>
        <begin position="111"/>
        <end position="120"/>
    </location>
</feature>
<evidence type="ECO:0000313" key="4">
    <source>
        <dbReference type="Proteomes" id="UP000054937"/>
    </source>
</evidence>
<feature type="compositionally biased region" description="Acidic residues" evidence="1">
    <location>
        <begin position="441"/>
        <end position="450"/>
    </location>
</feature>
<dbReference type="Pfam" id="PF13639">
    <property type="entry name" value="zf-RING_2"/>
    <property type="match status" value="1"/>
</dbReference>
<dbReference type="SMART" id="SM00184">
    <property type="entry name" value="RING"/>
    <property type="match status" value="1"/>
</dbReference>
<feature type="region of interest" description="Disordered" evidence="1">
    <location>
        <begin position="70"/>
        <end position="154"/>
    </location>
</feature>
<sequence>MGNSQQVTQKQSKYLENLAEVQQIPNNKKKQQQQQQQQQEIQQSMTAYTLNSMNMEIQKQQMHIENLKKPSSIENNNNNNNNNKISRKFSENQGSLEVSPRFGPVGLLDRPSQERKEIYQIRKKSSNQDSQDLEHEEEEQKKINNSNNNNNNNFRMETTNYIRQSDYYNNSKVSNYDTFSNNGQYHVNQFKIKNDFNQIQKKLTHNFVQHEEEFLKNNFYAKNQSQSQNISCQDLQQIKNQKLIQSQGSYGDFQEENLVISYGNDQINSLKQQNYKQANIMQKYNEKEYFYEKENYQRIQNQNINPSNFKKQHNLNQNQHQNQNLNLKNKNIGINDMYYSPSKQQYYLKKSPQIPPKDISFQQQHIEFDDNDENLDPNIRNEFSASQQNRQHRNSSSCIREDTISMTNAIPCEFCTQEIKLEKYQQHQKNCLQGHRKQEEKNEDNDDDEEKKDQINEINLNQSSQKSNQQMIKSRQKQQIIKSGAYNNQINQSNFSNNSENFQIECEVCKKLVAFNQYQVHQEQCDVMVICNSCEKAVPSRQLNQHLEQCNKNPWQLKNNNENENKMKMCDFCRIFIVYDHEDEFVAHLNGHQKMKKHCHFCKKNVRFKFQFQYKFHQNGKCQQNEIKGNKLAYQRILLMGQEEMEKYNGKNPQKMQEYWDMLDRYIYEEKHGLQEKIIEKIPHLIYAKKTIKKSLKQMQLNKVIDPKDIEGNSCTICMDYFEEKQMLSILPCKHIFHKQCLSEWLKRDGVCAVCRNNVTEMIKKNQKSA</sequence>
<dbReference type="PANTHER" id="PTHR47035">
    <property type="entry name" value="OS11G0150450 PROTEIN"/>
    <property type="match status" value="1"/>
</dbReference>
<dbReference type="Proteomes" id="UP000054937">
    <property type="component" value="Unassembled WGS sequence"/>
</dbReference>
<feature type="compositionally biased region" description="Low complexity" evidence="1">
    <location>
        <begin position="144"/>
        <end position="153"/>
    </location>
</feature>
<dbReference type="InterPro" id="IPR013083">
    <property type="entry name" value="Znf_RING/FYVE/PHD"/>
</dbReference>
<comment type="caution">
    <text evidence="3">The sequence shown here is derived from an EMBL/GenBank/DDBJ whole genome shotgun (WGS) entry which is preliminary data.</text>
</comment>
<dbReference type="OrthoDB" id="21204at2759"/>
<organism evidence="3 4">
    <name type="scientific">Pseudocohnilembus persalinus</name>
    <name type="common">Ciliate</name>
    <dbReference type="NCBI Taxonomy" id="266149"/>
    <lineage>
        <taxon>Eukaryota</taxon>
        <taxon>Sar</taxon>
        <taxon>Alveolata</taxon>
        <taxon>Ciliophora</taxon>
        <taxon>Intramacronucleata</taxon>
        <taxon>Oligohymenophorea</taxon>
        <taxon>Scuticociliatia</taxon>
        <taxon>Philasterida</taxon>
        <taxon>Pseudocohnilembidae</taxon>
        <taxon>Pseudocohnilembus</taxon>
    </lineage>
</organism>
<protein>
    <recommendedName>
        <fullName evidence="2">RING-type domain-containing protein</fullName>
    </recommendedName>
</protein>
<reference evidence="3 4" key="1">
    <citation type="journal article" date="2015" name="Sci. Rep.">
        <title>Genome of the facultative scuticociliatosis pathogen Pseudocohnilembus persalinus provides insight into its virulence through horizontal gene transfer.</title>
        <authorList>
            <person name="Xiong J."/>
            <person name="Wang G."/>
            <person name="Cheng J."/>
            <person name="Tian M."/>
            <person name="Pan X."/>
            <person name="Warren A."/>
            <person name="Jiang C."/>
            <person name="Yuan D."/>
            <person name="Miao W."/>
        </authorList>
    </citation>
    <scope>NUCLEOTIDE SEQUENCE [LARGE SCALE GENOMIC DNA]</scope>
    <source>
        <strain evidence="3">36N120E</strain>
    </source>
</reference>
<feature type="compositionally biased region" description="Low complexity" evidence="1">
    <location>
        <begin position="456"/>
        <end position="470"/>
    </location>
</feature>
<dbReference type="SUPFAM" id="SSF57850">
    <property type="entry name" value="RING/U-box"/>
    <property type="match status" value="1"/>
</dbReference>
<dbReference type="PANTHER" id="PTHR47035:SF3">
    <property type="entry name" value="OS11G0150450 PROTEIN"/>
    <property type="match status" value="1"/>
</dbReference>
<feature type="domain" description="RING-type" evidence="2">
    <location>
        <begin position="715"/>
        <end position="755"/>
    </location>
</feature>
<dbReference type="AlphaFoldDB" id="A0A0V0QAM4"/>
<evidence type="ECO:0000259" key="2">
    <source>
        <dbReference type="SMART" id="SM00184"/>
    </source>
</evidence>
<dbReference type="InParanoid" id="A0A0V0QAM4"/>
<dbReference type="CDD" id="cd16454">
    <property type="entry name" value="RING-H2_PA-TM-RING"/>
    <property type="match status" value="1"/>
</dbReference>
<dbReference type="InterPro" id="IPR001841">
    <property type="entry name" value="Znf_RING"/>
</dbReference>
<feature type="region of interest" description="Disordered" evidence="1">
    <location>
        <begin position="434"/>
        <end position="479"/>
    </location>
</feature>
<dbReference type="InterPro" id="IPR053070">
    <property type="entry name" value="RING-type_E3_ubiquitin-ligase"/>
</dbReference>
<name>A0A0V0QAM4_PSEPJ</name>
<evidence type="ECO:0000313" key="3">
    <source>
        <dbReference type="EMBL" id="KRW99292.1"/>
    </source>
</evidence>